<proteinExistence type="inferred from homology"/>
<evidence type="ECO:0000256" key="1">
    <source>
        <dbReference type="ARBA" id="ARBA00023015"/>
    </source>
</evidence>
<dbReference type="STRING" id="429701.A0A2G9H778"/>
<evidence type="ECO:0000313" key="5">
    <source>
        <dbReference type="Proteomes" id="UP000231279"/>
    </source>
</evidence>
<feature type="region of interest" description="Leucine repeat II (LRII)" evidence="3">
    <location>
        <begin position="292"/>
        <end position="324"/>
    </location>
</feature>
<reference evidence="5" key="1">
    <citation type="journal article" date="2018" name="Gigascience">
        <title>Genome assembly of the Pink Ipe (Handroanthus impetiginosus, Bignoniaceae), a highly valued, ecologically keystone Neotropical timber forest tree.</title>
        <authorList>
            <person name="Silva-Junior O.B."/>
            <person name="Grattapaglia D."/>
            <person name="Novaes E."/>
            <person name="Collevatti R.G."/>
        </authorList>
    </citation>
    <scope>NUCLEOTIDE SEQUENCE [LARGE SCALE GENOMIC DNA]</scope>
    <source>
        <strain evidence="5">cv. UFG-1</strain>
    </source>
</reference>
<comment type="caution">
    <text evidence="3">Lacks conserved residue(s) required for the propagation of feature annotation.</text>
</comment>
<dbReference type="AlphaFoldDB" id="A0A2G9H778"/>
<dbReference type="InterPro" id="IPR005202">
    <property type="entry name" value="TF_GRAS"/>
</dbReference>
<comment type="caution">
    <text evidence="4">The sequence shown here is derived from an EMBL/GenBank/DDBJ whole genome shotgun (WGS) entry which is preliminary data.</text>
</comment>
<sequence>MMQSEPLMPSWPSFNFTSLNHNIPYDQEMDFFGVDDLDLSCSFASPVESSLISSNSIDTAMFSNEFFPEESCVISPTSYVPTIFSDEFLDLENLCNEIQICSPMEGDEWSPCLSSELSQNSILCPLVDMSLVLPGDEMEVDDQLSLLHLLKAYGEAMENGEKELAKVIVTSINNKTSPLGTTMERVGYNLFQSREKEGEHLREESIKNMVAAFKVLYQSLPNGRFAHFTANSAILESVPNDADTIHIVDFDMGEAVQWPPLIETFSRKQKALKLTSMISEEKCTSCCWDFEDTKKRLLTHAGQCGVNLHIEERRIEDLGGELMRMKRRGKEWIVFNCMVGLPHMGRKRSRGAVNEFLKVAEELVANFEGIVILGDGDQVGESKSPSCNYASYFDNLLKHYQAVFESLEKKFESLEKNSPVYLSDARIAVESVFLAPFMCPVSWFQDWVEMTKIQNHRAESQLKGRKLSDESLAEAKQMVNERENSHKVKMRQNEMVLQWKETPLVRVSTWM</sequence>
<keyword evidence="5" id="KW-1185">Reference proteome</keyword>
<protein>
    <submittedName>
        <fullName evidence="4">Uncharacterized protein</fullName>
    </submittedName>
</protein>
<dbReference type="Proteomes" id="UP000231279">
    <property type="component" value="Unassembled WGS sequence"/>
</dbReference>
<comment type="similarity">
    <text evidence="3">Belongs to the GRAS family.</text>
</comment>
<feature type="short sequence motif" description="VHIID" evidence="3">
    <location>
        <begin position="245"/>
        <end position="249"/>
    </location>
</feature>
<evidence type="ECO:0000256" key="3">
    <source>
        <dbReference type="PROSITE-ProRule" id="PRU01191"/>
    </source>
</evidence>
<keyword evidence="1" id="KW-0805">Transcription regulation</keyword>
<dbReference type="PROSITE" id="PS50985">
    <property type="entry name" value="GRAS"/>
    <property type="match status" value="1"/>
</dbReference>
<gene>
    <name evidence="4" type="ORF">CDL12_14013</name>
</gene>
<accession>A0A2G9H778</accession>
<dbReference type="EMBL" id="NKXS01002492">
    <property type="protein sequence ID" value="PIN13369.1"/>
    <property type="molecule type" value="Genomic_DNA"/>
</dbReference>
<evidence type="ECO:0000313" key="4">
    <source>
        <dbReference type="EMBL" id="PIN13369.1"/>
    </source>
</evidence>
<dbReference type="OrthoDB" id="1935022at2759"/>
<feature type="region of interest" description="SAW" evidence="3">
    <location>
        <begin position="428"/>
        <end position="511"/>
    </location>
</feature>
<keyword evidence="2" id="KW-0804">Transcription</keyword>
<organism evidence="4 5">
    <name type="scientific">Handroanthus impetiginosus</name>
    <dbReference type="NCBI Taxonomy" id="429701"/>
    <lineage>
        <taxon>Eukaryota</taxon>
        <taxon>Viridiplantae</taxon>
        <taxon>Streptophyta</taxon>
        <taxon>Embryophyta</taxon>
        <taxon>Tracheophyta</taxon>
        <taxon>Spermatophyta</taxon>
        <taxon>Magnoliopsida</taxon>
        <taxon>eudicotyledons</taxon>
        <taxon>Gunneridae</taxon>
        <taxon>Pentapetalae</taxon>
        <taxon>asterids</taxon>
        <taxon>lamiids</taxon>
        <taxon>Lamiales</taxon>
        <taxon>Bignoniaceae</taxon>
        <taxon>Crescentiina</taxon>
        <taxon>Tabebuia alliance</taxon>
        <taxon>Handroanthus</taxon>
    </lineage>
</organism>
<dbReference type="PANTHER" id="PTHR31636">
    <property type="entry name" value="OSJNBA0084A10.13 PROTEIN-RELATED"/>
    <property type="match status" value="1"/>
</dbReference>
<name>A0A2G9H778_9LAMI</name>
<dbReference type="Pfam" id="PF03514">
    <property type="entry name" value="GRAS"/>
    <property type="match status" value="1"/>
</dbReference>
<evidence type="ECO:0000256" key="2">
    <source>
        <dbReference type="ARBA" id="ARBA00023163"/>
    </source>
</evidence>